<keyword evidence="2" id="KW-1185">Reference proteome</keyword>
<organism evidence="1 2">
    <name type="scientific">Paenibacillus ginsengarvi</name>
    <dbReference type="NCBI Taxonomy" id="400777"/>
    <lineage>
        <taxon>Bacteria</taxon>
        <taxon>Bacillati</taxon>
        <taxon>Bacillota</taxon>
        <taxon>Bacilli</taxon>
        <taxon>Bacillales</taxon>
        <taxon>Paenibacillaceae</taxon>
        <taxon>Paenibacillus</taxon>
    </lineage>
</organism>
<reference evidence="1 2" key="1">
    <citation type="journal article" date="2007" name="Int. J. Syst. Evol. Microbiol.">
        <title>Paenibacillus ginsengarvi sp. nov., isolated from soil from ginseng cultivation.</title>
        <authorList>
            <person name="Yoon M.H."/>
            <person name="Ten L.N."/>
            <person name="Im W.T."/>
        </authorList>
    </citation>
    <scope>NUCLEOTIDE SEQUENCE [LARGE SCALE GENOMIC DNA]</scope>
    <source>
        <strain evidence="1 2">KCTC 13059</strain>
    </source>
</reference>
<proteinExistence type="predicted"/>
<protein>
    <recommendedName>
        <fullName evidence="3">FAD-dependent oxidoreductase</fullName>
    </recommendedName>
</protein>
<dbReference type="AlphaFoldDB" id="A0A3B0CMW0"/>
<dbReference type="EMBL" id="RBAH01000005">
    <property type="protein sequence ID" value="RKN85296.1"/>
    <property type="molecule type" value="Genomic_DNA"/>
</dbReference>
<sequence>MKSSMDVKERSGLPQIETVPVLVIGATLAGLGLAAAGKERALVVERTSGVGREYLGCFHPGERLEEPTSSEAAGVLREELTRRNLLSENRLHLGALAPVLFNRIRRDGWRVRFLTEIIGIEREAEADAYTVTLFDASGLRQIRTSFIVDTTSLCVSSPASKPAIRSKKLNAMLHNADPSANAPVLNEGGAEVVQGRFPGEVILKLNLDPGDDWPSARDKLHRYWADRPAAFGSWTMALVADAFETFTEKGPFSLGDRWVWLPSCAYANALQAFDAGTVFDGGGIFA</sequence>
<comment type="caution">
    <text evidence="1">The sequence shown here is derived from an EMBL/GenBank/DDBJ whole genome shotgun (WGS) entry which is preliminary data.</text>
</comment>
<dbReference type="OrthoDB" id="2598907at2"/>
<dbReference type="InterPro" id="IPR036188">
    <property type="entry name" value="FAD/NAD-bd_sf"/>
</dbReference>
<accession>A0A3B0CMW0</accession>
<dbReference type="SUPFAM" id="SSF51905">
    <property type="entry name" value="FAD/NAD(P)-binding domain"/>
    <property type="match status" value="1"/>
</dbReference>
<evidence type="ECO:0000313" key="1">
    <source>
        <dbReference type="EMBL" id="RKN85296.1"/>
    </source>
</evidence>
<dbReference type="Proteomes" id="UP000282311">
    <property type="component" value="Unassembled WGS sequence"/>
</dbReference>
<evidence type="ECO:0000313" key="2">
    <source>
        <dbReference type="Proteomes" id="UP000282311"/>
    </source>
</evidence>
<evidence type="ECO:0008006" key="3">
    <source>
        <dbReference type="Google" id="ProtNLM"/>
    </source>
</evidence>
<name>A0A3B0CMW0_9BACL</name>
<dbReference type="RefSeq" id="WP_120746948.1">
    <property type="nucleotide sequence ID" value="NZ_RBAH01000005.1"/>
</dbReference>
<gene>
    <name evidence="1" type="ORF">D7M11_09425</name>
</gene>